<keyword evidence="4 13" id="KW-0812">Transmembrane</keyword>
<keyword evidence="18" id="KW-1185">Reference proteome</keyword>
<name>A0A9D3NZ71_9TELE</name>
<dbReference type="GO" id="GO:0019722">
    <property type="term" value="P:calcium-mediated signaling"/>
    <property type="evidence" value="ECO:0007669"/>
    <property type="project" value="TreeGrafter"/>
</dbReference>
<dbReference type="Proteomes" id="UP000824219">
    <property type="component" value="Linkage Group LG06"/>
</dbReference>
<dbReference type="SUPFAM" id="SSF81321">
    <property type="entry name" value="Family A G protein-coupled receptor-like"/>
    <property type="match status" value="1"/>
</dbReference>
<feature type="transmembrane region" description="Helical" evidence="15">
    <location>
        <begin position="320"/>
        <end position="344"/>
    </location>
</feature>
<dbReference type="GO" id="GO:0016494">
    <property type="term" value="F:C-X-C chemokine receptor activity"/>
    <property type="evidence" value="ECO:0007669"/>
    <property type="project" value="InterPro"/>
</dbReference>
<evidence type="ECO:0000256" key="5">
    <source>
        <dbReference type="ARBA" id="ARBA00022989"/>
    </source>
</evidence>
<protein>
    <recommendedName>
        <fullName evidence="16">G-protein coupled receptors family 1 profile domain-containing protein</fullName>
    </recommendedName>
</protein>
<keyword evidence="6 13" id="KW-0297">G-protein coupled receptor</keyword>
<keyword evidence="7 15" id="KW-0472">Membrane</keyword>
<dbReference type="InterPro" id="IPR050119">
    <property type="entry name" value="CCR1-9-like"/>
</dbReference>
<dbReference type="PANTHER" id="PTHR10489">
    <property type="entry name" value="CELL ADHESION MOLECULE"/>
    <property type="match status" value="1"/>
</dbReference>
<feature type="transmembrane region" description="Helical" evidence="15">
    <location>
        <begin position="186"/>
        <end position="207"/>
    </location>
</feature>
<evidence type="ECO:0000256" key="4">
    <source>
        <dbReference type="ARBA" id="ARBA00022692"/>
    </source>
</evidence>
<evidence type="ECO:0000256" key="2">
    <source>
        <dbReference type="ARBA" id="ARBA00022475"/>
    </source>
</evidence>
<sequence length="385" mass="43597">MLSSHSSTSLLNFTQSELLGKEVTMTDPNKSILLPDFSEFYDQEFNSSILNTSYTLDETTIACQEPTISLPINIAVCILLAHIFLIAIPGNVIVGLVIHSNWRVLSPSDIYLFHLVIADMLMALTLPFFSISVVAGWIFGNVMCMLVNLVQEANFYTSILFLVCISVDRYMVIVRAMETRRVQRIFCSWVVCFVVWVLGILLSLPALNNGVYYNEYQDMLICTETFEIDTADKWRIAIRVMRHLLGFLLPLCVMLTCYGVTVARLLRTRGFQRQKAMKVIAAVMVAFLLCWTPFNLATMVDTLMRADLVKNNCAATNGVTIAMFITQSLGLMHCSVNPLLYAFVGEKFRMRFFNMIHRKRMTERGTPSRSTRSTSQTSEGVSHFL</sequence>
<feature type="region of interest" description="Disordered" evidence="14">
    <location>
        <begin position="363"/>
        <end position="385"/>
    </location>
</feature>
<keyword evidence="8" id="KW-1015">Disulfide bond</keyword>
<keyword evidence="11 13" id="KW-0807">Transducer</keyword>
<accession>A0A9D3NZ71</accession>
<dbReference type="AlphaFoldDB" id="A0A9D3NZ71"/>
<dbReference type="InterPro" id="IPR017452">
    <property type="entry name" value="GPCR_Rhodpsn_7TM"/>
</dbReference>
<dbReference type="OrthoDB" id="9946013at2759"/>
<dbReference type="GO" id="GO:0019957">
    <property type="term" value="F:C-C chemokine binding"/>
    <property type="evidence" value="ECO:0007669"/>
    <property type="project" value="TreeGrafter"/>
</dbReference>
<dbReference type="InterPro" id="IPR000276">
    <property type="entry name" value="GPCR_Rhodpsn"/>
</dbReference>
<evidence type="ECO:0000313" key="17">
    <source>
        <dbReference type="EMBL" id="KAG7330854.1"/>
    </source>
</evidence>
<keyword evidence="3" id="KW-0145">Chemotaxis</keyword>
<dbReference type="PROSITE" id="PS50262">
    <property type="entry name" value="G_PROTEIN_RECEP_F1_2"/>
    <property type="match status" value="1"/>
</dbReference>
<feature type="transmembrane region" description="Helical" evidence="15">
    <location>
        <begin position="72"/>
        <end position="98"/>
    </location>
</feature>
<keyword evidence="2" id="KW-1003">Cell membrane</keyword>
<feature type="transmembrane region" description="Helical" evidence="15">
    <location>
        <begin position="155"/>
        <end position="174"/>
    </location>
</feature>
<dbReference type="Gene3D" id="1.20.1070.10">
    <property type="entry name" value="Rhodopsin 7-helix transmembrane proteins"/>
    <property type="match status" value="1"/>
</dbReference>
<dbReference type="GO" id="GO:0030593">
    <property type="term" value="P:neutrophil chemotaxis"/>
    <property type="evidence" value="ECO:0007669"/>
    <property type="project" value="TreeGrafter"/>
</dbReference>
<feature type="domain" description="G-protein coupled receptors family 1 profile" evidence="16">
    <location>
        <begin position="90"/>
        <end position="341"/>
    </location>
</feature>
<dbReference type="GO" id="GO:0006955">
    <property type="term" value="P:immune response"/>
    <property type="evidence" value="ECO:0007669"/>
    <property type="project" value="TreeGrafter"/>
</dbReference>
<comment type="subunit">
    <text evidence="12">Interacts with IL8. Interacts with GNAI2.</text>
</comment>
<dbReference type="Pfam" id="PF00001">
    <property type="entry name" value="7tm_1"/>
    <property type="match status" value="1"/>
</dbReference>
<evidence type="ECO:0000256" key="3">
    <source>
        <dbReference type="ARBA" id="ARBA00022500"/>
    </source>
</evidence>
<evidence type="ECO:0000256" key="15">
    <source>
        <dbReference type="SAM" id="Phobius"/>
    </source>
</evidence>
<comment type="caution">
    <text evidence="17">The sequence shown here is derived from an EMBL/GenBank/DDBJ whole genome shotgun (WGS) entry which is preliminary data.</text>
</comment>
<feature type="transmembrane region" description="Helical" evidence="15">
    <location>
        <begin position="244"/>
        <end position="267"/>
    </location>
</feature>
<evidence type="ECO:0000259" key="16">
    <source>
        <dbReference type="PROSITE" id="PS50262"/>
    </source>
</evidence>
<dbReference type="PROSITE" id="PS00237">
    <property type="entry name" value="G_PROTEIN_RECEP_F1_1"/>
    <property type="match status" value="1"/>
</dbReference>
<dbReference type="PRINTS" id="PR00237">
    <property type="entry name" value="GPCRRHODOPSN"/>
</dbReference>
<evidence type="ECO:0000256" key="8">
    <source>
        <dbReference type="ARBA" id="ARBA00023157"/>
    </source>
</evidence>
<keyword evidence="5 15" id="KW-1133">Transmembrane helix</keyword>
<dbReference type="PANTHER" id="PTHR10489:SF930">
    <property type="entry name" value="C-X-C CHEMOKINE RECEPTOR TYPE 1-LIKE"/>
    <property type="match status" value="1"/>
</dbReference>
<dbReference type="GO" id="GO:0009897">
    <property type="term" value="C:external side of plasma membrane"/>
    <property type="evidence" value="ECO:0007669"/>
    <property type="project" value="TreeGrafter"/>
</dbReference>
<evidence type="ECO:0000256" key="11">
    <source>
        <dbReference type="ARBA" id="ARBA00023224"/>
    </source>
</evidence>
<evidence type="ECO:0000256" key="13">
    <source>
        <dbReference type="RuleBase" id="RU000688"/>
    </source>
</evidence>
<dbReference type="GO" id="GO:0016493">
    <property type="term" value="F:C-C chemokine receptor activity"/>
    <property type="evidence" value="ECO:0007669"/>
    <property type="project" value="TreeGrafter"/>
</dbReference>
<dbReference type="PRINTS" id="PR00427">
    <property type="entry name" value="INTRLEUKIN8R"/>
</dbReference>
<feature type="transmembrane region" description="Helical" evidence="15">
    <location>
        <begin position="110"/>
        <end position="135"/>
    </location>
</feature>
<reference evidence="17 18" key="1">
    <citation type="submission" date="2021-06" db="EMBL/GenBank/DDBJ databases">
        <title>Chromosome-level genome assembly of the red-tail catfish (Hemibagrus wyckioides).</title>
        <authorList>
            <person name="Shao F."/>
        </authorList>
    </citation>
    <scope>NUCLEOTIDE SEQUENCE [LARGE SCALE GENOMIC DNA]</scope>
    <source>
        <strain evidence="17">EC202008001</strain>
        <tissue evidence="17">Blood</tissue>
    </source>
</reference>
<dbReference type="GO" id="GO:0007204">
    <property type="term" value="P:positive regulation of cytosolic calcium ion concentration"/>
    <property type="evidence" value="ECO:0007669"/>
    <property type="project" value="TreeGrafter"/>
</dbReference>
<keyword evidence="9 13" id="KW-0675">Receptor</keyword>
<feature type="compositionally biased region" description="Low complexity" evidence="14">
    <location>
        <begin position="364"/>
        <end position="378"/>
    </location>
</feature>
<feature type="transmembrane region" description="Helical" evidence="15">
    <location>
        <begin position="279"/>
        <end position="300"/>
    </location>
</feature>
<evidence type="ECO:0000256" key="10">
    <source>
        <dbReference type="ARBA" id="ARBA00023180"/>
    </source>
</evidence>
<dbReference type="InterPro" id="IPR000174">
    <property type="entry name" value="Chemokine_CXCR_1/2"/>
</dbReference>
<evidence type="ECO:0000256" key="12">
    <source>
        <dbReference type="ARBA" id="ARBA00034130"/>
    </source>
</evidence>
<gene>
    <name evidence="17" type="ORF">KOW79_004823</name>
</gene>
<evidence type="ECO:0000256" key="14">
    <source>
        <dbReference type="SAM" id="MobiDB-lite"/>
    </source>
</evidence>
<keyword evidence="10" id="KW-0325">Glycoprotein</keyword>
<evidence type="ECO:0000256" key="6">
    <source>
        <dbReference type="ARBA" id="ARBA00023040"/>
    </source>
</evidence>
<proteinExistence type="inferred from homology"/>
<comment type="similarity">
    <text evidence="13">Belongs to the G-protein coupled receptor 1 family.</text>
</comment>
<evidence type="ECO:0000256" key="1">
    <source>
        <dbReference type="ARBA" id="ARBA00004651"/>
    </source>
</evidence>
<organism evidence="17 18">
    <name type="scientific">Hemibagrus wyckioides</name>
    <dbReference type="NCBI Taxonomy" id="337641"/>
    <lineage>
        <taxon>Eukaryota</taxon>
        <taxon>Metazoa</taxon>
        <taxon>Chordata</taxon>
        <taxon>Craniata</taxon>
        <taxon>Vertebrata</taxon>
        <taxon>Euteleostomi</taxon>
        <taxon>Actinopterygii</taxon>
        <taxon>Neopterygii</taxon>
        <taxon>Teleostei</taxon>
        <taxon>Ostariophysi</taxon>
        <taxon>Siluriformes</taxon>
        <taxon>Bagridae</taxon>
        <taxon>Hemibagrus</taxon>
    </lineage>
</organism>
<evidence type="ECO:0000256" key="9">
    <source>
        <dbReference type="ARBA" id="ARBA00023170"/>
    </source>
</evidence>
<evidence type="ECO:0000256" key="7">
    <source>
        <dbReference type="ARBA" id="ARBA00023136"/>
    </source>
</evidence>
<dbReference type="EMBL" id="JAHKSW010000006">
    <property type="protein sequence ID" value="KAG7330854.1"/>
    <property type="molecule type" value="Genomic_DNA"/>
</dbReference>
<evidence type="ECO:0000313" key="18">
    <source>
        <dbReference type="Proteomes" id="UP000824219"/>
    </source>
</evidence>
<comment type="subcellular location">
    <subcellularLocation>
        <location evidence="1">Cell membrane</location>
        <topology evidence="1">Multi-pass membrane protein</topology>
    </subcellularLocation>
</comment>